<protein>
    <submittedName>
        <fullName evidence="1">DUF3298 domain-containing protein</fullName>
    </submittedName>
</protein>
<dbReference type="Gene3D" id="3.90.640.20">
    <property type="entry name" value="Heat-shock cognate protein, ATPase"/>
    <property type="match status" value="1"/>
</dbReference>
<sequence>MKNINDLKKEYMDIKIPENLDDVVKESIKKVDRKSIVNKKIIGSAAVLAIIFGINISPAFADVVSDIPIVGNIVKLVTVKNYTLKKNNVEADIKVPAIEGLENKQLEENLNKEFIENGKKIYEELIEEFPSINNQMKYVGSDYKIKADNDSFLSIEITKEEIQASSYTTKKHYTIDKNKQIVLTLPMLFEGENYIEEISNDIKAQMIENMKKDSNLIYFLESDENEEVIDSFDKIKENQDFYINNDGNLVICFDEYEVAPGYMGTLEFIISDKIFKK</sequence>
<dbReference type="AlphaFoldDB" id="A0AAD0PKD8"/>
<dbReference type="InterPro" id="IPR021729">
    <property type="entry name" value="DUF3298"/>
</dbReference>
<dbReference type="Gene3D" id="3.30.565.40">
    <property type="entry name" value="Fervidobacterium nodosum Rt17-B1 like"/>
    <property type="match status" value="1"/>
</dbReference>
<dbReference type="InterPro" id="IPR037126">
    <property type="entry name" value="PdaC/RsiV-like_sf"/>
</dbReference>
<gene>
    <name evidence="1" type="ORF">DRB99_14755</name>
</gene>
<reference evidence="1" key="1">
    <citation type="submission" date="2018-07" db="EMBL/GenBank/DDBJ databases">
        <title>Complete genome sequence of Clostridium butyricum S-45-5 isolated from human feces.</title>
        <authorList>
            <person name="Chang Y.-H."/>
            <person name="Shin Y."/>
        </authorList>
    </citation>
    <scope>NUCLEOTIDE SEQUENCE [LARGE SCALE GENOMIC DNA]</scope>
    <source>
        <strain evidence="1">S-45-5</strain>
    </source>
</reference>
<name>A0AAD0PKD8_CLOBU</name>
<proteinExistence type="predicted"/>
<evidence type="ECO:0000313" key="1">
    <source>
        <dbReference type="EMBL" id="AXB86182.1"/>
    </source>
</evidence>
<accession>A0AAD0PKD8</accession>
<dbReference type="EMBL" id="CP030775">
    <property type="protein sequence ID" value="AXB86182.1"/>
    <property type="molecule type" value="Genomic_DNA"/>
</dbReference>
<dbReference type="Pfam" id="PF11738">
    <property type="entry name" value="DUF3298"/>
    <property type="match status" value="1"/>
</dbReference>
<dbReference type="RefSeq" id="WP_003429696.1">
    <property type="nucleotide sequence ID" value="NZ_BKBB01000028.1"/>
</dbReference>
<organism evidence="1">
    <name type="scientific">Clostridium butyricum</name>
    <dbReference type="NCBI Taxonomy" id="1492"/>
    <lineage>
        <taxon>Bacteria</taxon>
        <taxon>Bacillati</taxon>
        <taxon>Bacillota</taxon>
        <taxon>Clostridia</taxon>
        <taxon>Eubacteriales</taxon>
        <taxon>Clostridiaceae</taxon>
        <taxon>Clostridium</taxon>
    </lineage>
</organism>